<comment type="caution">
    <text evidence="12">The sequence shown here is derived from an EMBL/GenBank/DDBJ whole genome shotgun (WGS) entry which is preliminary data.</text>
</comment>
<organism evidence="12 14">
    <name type="scientific">Legionella qingyii</name>
    <dbReference type="NCBI Taxonomy" id="2184757"/>
    <lineage>
        <taxon>Bacteria</taxon>
        <taxon>Pseudomonadati</taxon>
        <taxon>Pseudomonadota</taxon>
        <taxon>Gammaproteobacteria</taxon>
        <taxon>Legionellales</taxon>
        <taxon>Legionellaceae</taxon>
        <taxon>Legionella</taxon>
    </lineage>
</organism>
<dbReference type="OrthoDB" id="9814270at2"/>
<keyword evidence="8 10" id="KW-1133">Transmembrane helix</keyword>
<dbReference type="InterPro" id="IPR044492">
    <property type="entry name" value="P_typ_ATPase_HD_dom"/>
</dbReference>
<dbReference type="GO" id="GO:0005886">
    <property type="term" value="C:plasma membrane"/>
    <property type="evidence" value="ECO:0007669"/>
    <property type="project" value="UniProtKB-SubCell"/>
</dbReference>
<dbReference type="Pfam" id="PF00689">
    <property type="entry name" value="Cation_ATPase_C"/>
    <property type="match status" value="1"/>
</dbReference>
<dbReference type="FunFam" id="3.40.50.1000:FF:000083">
    <property type="entry name" value="Sodium/potassium-transporting ATPase subunit alpha"/>
    <property type="match status" value="1"/>
</dbReference>
<dbReference type="Pfam" id="PF00122">
    <property type="entry name" value="E1-E2_ATPase"/>
    <property type="match status" value="1"/>
</dbReference>
<dbReference type="Gene3D" id="2.70.150.10">
    <property type="entry name" value="Calcium-transporting ATPase, cytoplasmic transduction domain A"/>
    <property type="match status" value="1"/>
</dbReference>
<keyword evidence="3" id="KW-1003">Cell membrane</keyword>
<evidence type="ECO:0000313" key="15">
    <source>
        <dbReference type="Proteomes" id="UP000287374"/>
    </source>
</evidence>
<evidence type="ECO:0000256" key="5">
    <source>
        <dbReference type="ARBA" id="ARBA00022741"/>
    </source>
</evidence>
<comment type="similarity">
    <text evidence="2">Belongs to the cation transport ATPase (P-type) (TC 3.A.3) family. Type IIA subfamily.</text>
</comment>
<dbReference type="SUPFAM" id="SSF56784">
    <property type="entry name" value="HAD-like"/>
    <property type="match status" value="1"/>
</dbReference>
<dbReference type="InterPro" id="IPR004014">
    <property type="entry name" value="ATPase_P-typ_cation-transptr_N"/>
</dbReference>
<evidence type="ECO:0000256" key="9">
    <source>
        <dbReference type="ARBA" id="ARBA00023136"/>
    </source>
</evidence>
<keyword evidence="9 10" id="KW-0472">Membrane</keyword>
<feature type="transmembrane region" description="Helical" evidence="10">
    <location>
        <begin position="698"/>
        <end position="719"/>
    </location>
</feature>
<sequence length="869" mass="95768">MKQWHALTIEETKSVLAKQHKNFDVNEIKDVESSNWYVILLRQFTNILILVLLLATLLSFFLGDIVDAMAILAIVLFNGLLGFIQEWKAQTAIKNLKNMLTTKCRVIRNGLEQVIDVKTLIPGDYVLLNAGNIVPADIRLTTVVDLMMNEATLTGESEPITKTTERLPEETLVTDRKNMAFMGTHIISGQGQGLVVAIGMNTEFGRIAELTESIIEEKTALQKQLSVIGKQLGFLALTISAVVILIGVLAGLDLIRMLMTGISLAVSAIPEGLPAVVTIALALGARAMAKKKALLRHLQAAETLGAVSIICTDKTGTLTKNEMNVQNIWLFGKIIEITGVGYNPHGTFVVDDQAINPQSIPGLILLLDTGRKCNHARVIQEGEEWKIIGSPDEAALIVAAAKSGLSEVPQSHIINEFTFDSIRKRMTVIEETEDCQIIHIKGAPEVILPLCDYYVHEDKEYELNTESRNKIEAAYIDFAQNGLRTLALARKTTQKQLHLSVNEAESHLVFLGIIGLVDPPREEVPKALEIAKNAGIKVIMITGDSPVTAKAIANQIGLSIDHVITSSELNIMSDKTLKNLLQQNALFARTMPEDKFRIVRLLQNQGQLVAMTGDGVNDAPALKQADIGIAMGIRGTDVARSVADIVLLDDNFASIIDAVKEGRRQYANIRKFVLYLASSNLGEVLAILINLMLSGGLIVIPVQILWINLVTDSATALSLSVERAEKGVMNRPPRQADQPIFDRMSLTLLILFGSYIGIITFLLYQFYLPQSYALANTIAFTTLVVMSNVHTLNFRSFYKPITEIGWLSNKWILIAIFSMLGLQIMAIYTHGLQRVLHTVPLSIIHWGVILFCALPIFLIPELYKMIKNK</sequence>
<evidence type="ECO:0000313" key="14">
    <source>
        <dbReference type="Proteomes" id="UP000247152"/>
    </source>
</evidence>
<evidence type="ECO:0000259" key="11">
    <source>
        <dbReference type="SMART" id="SM00831"/>
    </source>
</evidence>
<keyword evidence="7" id="KW-1278">Translocase</keyword>
<dbReference type="InterPro" id="IPR036412">
    <property type="entry name" value="HAD-like_sf"/>
</dbReference>
<reference evidence="12 14" key="1">
    <citation type="submission" date="2018-05" db="EMBL/GenBank/DDBJ databases">
        <title>Legionella qingyii sp.nov., whole genome shotgun sequence.</title>
        <authorList>
            <person name="Wu H."/>
            <person name="Zhu Q."/>
            <person name="Hu C."/>
        </authorList>
    </citation>
    <scope>NUCLEOTIDE SEQUENCE [LARGE SCALE GENOMIC DNA]</scope>
    <source>
        <strain evidence="12 14">HEB18</strain>
    </source>
</reference>
<feature type="transmembrane region" description="Helical" evidence="10">
    <location>
        <begin position="811"/>
        <end position="831"/>
    </location>
</feature>
<dbReference type="InterPro" id="IPR008250">
    <property type="entry name" value="ATPase_P-typ_transduc_dom_A_sf"/>
</dbReference>
<dbReference type="AlphaFoldDB" id="A0A317U916"/>
<dbReference type="SMART" id="SM00831">
    <property type="entry name" value="Cation_ATPase_N"/>
    <property type="match status" value="1"/>
</dbReference>
<dbReference type="SFLD" id="SFLDG00002">
    <property type="entry name" value="C1.7:_P-type_atpase_like"/>
    <property type="match status" value="1"/>
</dbReference>
<dbReference type="InterPro" id="IPR023298">
    <property type="entry name" value="ATPase_P-typ_TM_dom_sf"/>
</dbReference>
<keyword evidence="6" id="KW-0067">ATP-binding</keyword>
<gene>
    <name evidence="12" type="ORF">DGG96_00920</name>
    <name evidence="13" type="ORF">ELY20_01470</name>
</gene>
<dbReference type="Gene3D" id="3.40.50.1000">
    <property type="entry name" value="HAD superfamily/HAD-like"/>
    <property type="match status" value="1"/>
</dbReference>
<dbReference type="SUPFAM" id="SSF81660">
    <property type="entry name" value="Metal cation-transporting ATPase, ATP-binding domain N"/>
    <property type="match status" value="1"/>
</dbReference>
<dbReference type="InterPro" id="IPR001757">
    <property type="entry name" value="P_typ_ATPase"/>
</dbReference>
<dbReference type="PRINTS" id="PR00119">
    <property type="entry name" value="CATATPASE"/>
</dbReference>
<dbReference type="EMBL" id="RZGX01000002">
    <property type="protein sequence ID" value="RUR25845.1"/>
    <property type="molecule type" value="Genomic_DNA"/>
</dbReference>
<dbReference type="InterPro" id="IPR023214">
    <property type="entry name" value="HAD_sf"/>
</dbReference>
<dbReference type="Pfam" id="PF00690">
    <property type="entry name" value="Cation_ATPase_N"/>
    <property type="match status" value="1"/>
</dbReference>
<comment type="subcellular location">
    <subcellularLocation>
        <location evidence="1">Cell membrane</location>
        <topology evidence="1">Multi-pass membrane protein</topology>
    </subcellularLocation>
</comment>
<accession>A0A317U916</accession>
<evidence type="ECO:0000313" key="12">
    <source>
        <dbReference type="EMBL" id="PWY57688.1"/>
    </source>
</evidence>
<dbReference type="SUPFAM" id="SSF81653">
    <property type="entry name" value="Calcium ATPase, transduction domain A"/>
    <property type="match status" value="1"/>
</dbReference>
<keyword evidence="5" id="KW-0547">Nucleotide-binding</keyword>
<keyword evidence="4 10" id="KW-0812">Transmembrane</keyword>
<keyword evidence="15" id="KW-1185">Reference proteome</keyword>
<dbReference type="EMBL" id="QHJG01000001">
    <property type="protein sequence ID" value="PWY57688.1"/>
    <property type="molecule type" value="Genomic_DNA"/>
</dbReference>
<dbReference type="PANTHER" id="PTHR43294">
    <property type="entry name" value="SODIUM/POTASSIUM-TRANSPORTING ATPASE SUBUNIT ALPHA"/>
    <property type="match status" value="1"/>
</dbReference>
<dbReference type="SFLD" id="SFLDS00003">
    <property type="entry name" value="Haloacid_Dehalogenase"/>
    <property type="match status" value="1"/>
</dbReference>
<evidence type="ECO:0000256" key="10">
    <source>
        <dbReference type="SAM" id="Phobius"/>
    </source>
</evidence>
<dbReference type="SUPFAM" id="SSF81665">
    <property type="entry name" value="Calcium ATPase, transmembrane domain M"/>
    <property type="match status" value="1"/>
</dbReference>
<dbReference type="InterPro" id="IPR006068">
    <property type="entry name" value="ATPase_P-typ_cation-transptr_C"/>
</dbReference>
<feature type="transmembrane region" description="Helical" evidence="10">
    <location>
        <begin position="772"/>
        <end position="790"/>
    </location>
</feature>
<dbReference type="Pfam" id="PF13246">
    <property type="entry name" value="Cation_ATPase"/>
    <property type="match status" value="1"/>
</dbReference>
<feature type="transmembrane region" description="Helical" evidence="10">
    <location>
        <begin position="68"/>
        <end position="87"/>
    </location>
</feature>
<proteinExistence type="inferred from homology"/>
<name>A0A317U916_9GAMM</name>
<dbReference type="PRINTS" id="PR00120">
    <property type="entry name" value="HATPASE"/>
</dbReference>
<reference evidence="13 15" key="2">
    <citation type="submission" date="2018-12" db="EMBL/GenBank/DDBJ databases">
        <title>Legionella sp,whole genome shotgun sequence.</title>
        <authorList>
            <person name="Wu H."/>
        </authorList>
    </citation>
    <scope>NUCLEOTIDE SEQUENCE [LARGE SCALE GENOMIC DNA]</scope>
    <source>
        <strain evidence="15">km489</strain>
        <strain evidence="13">Km489</strain>
    </source>
</reference>
<feature type="transmembrane region" description="Helical" evidence="10">
    <location>
        <begin position="232"/>
        <end position="252"/>
    </location>
</feature>
<dbReference type="InterPro" id="IPR050510">
    <property type="entry name" value="Cation_transp_ATPase_P-type"/>
</dbReference>
<dbReference type="PROSITE" id="PS00154">
    <property type="entry name" value="ATPASE_E1_E2"/>
    <property type="match status" value="1"/>
</dbReference>
<dbReference type="InterPro" id="IPR059000">
    <property type="entry name" value="ATPase_P-type_domA"/>
</dbReference>
<protein>
    <submittedName>
        <fullName evidence="12">ATPase P</fullName>
    </submittedName>
    <submittedName>
        <fullName evidence="13">Cation-transporting P-type ATPase</fullName>
    </submittedName>
</protein>
<evidence type="ECO:0000256" key="3">
    <source>
        <dbReference type="ARBA" id="ARBA00022475"/>
    </source>
</evidence>
<dbReference type="InterPro" id="IPR018303">
    <property type="entry name" value="ATPase_P-typ_P_site"/>
</dbReference>
<feature type="transmembrane region" description="Helical" evidence="10">
    <location>
        <begin position="672"/>
        <end position="692"/>
    </location>
</feature>
<feature type="transmembrane region" description="Helical" evidence="10">
    <location>
        <begin position="272"/>
        <end position="289"/>
    </location>
</feature>
<dbReference type="Gene3D" id="1.20.1110.10">
    <property type="entry name" value="Calcium-transporting ATPase, transmembrane domain"/>
    <property type="match status" value="1"/>
</dbReference>
<evidence type="ECO:0000256" key="4">
    <source>
        <dbReference type="ARBA" id="ARBA00022692"/>
    </source>
</evidence>
<dbReference type="Gene3D" id="3.40.1110.10">
    <property type="entry name" value="Calcium-transporting ATPase, cytoplasmic domain N"/>
    <property type="match status" value="1"/>
</dbReference>
<dbReference type="GO" id="GO:0005524">
    <property type="term" value="F:ATP binding"/>
    <property type="evidence" value="ECO:0007669"/>
    <property type="project" value="UniProtKB-KW"/>
</dbReference>
<dbReference type="GO" id="GO:0016887">
    <property type="term" value="F:ATP hydrolysis activity"/>
    <property type="evidence" value="ECO:0007669"/>
    <property type="project" value="InterPro"/>
</dbReference>
<feature type="transmembrane region" description="Helical" evidence="10">
    <location>
        <begin position="740"/>
        <end position="766"/>
    </location>
</feature>
<evidence type="ECO:0000256" key="2">
    <source>
        <dbReference type="ARBA" id="ARBA00005675"/>
    </source>
</evidence>
<evidence type="ECO:0000256" key="7">
    <source>
        <dbReference type="ARBA" id="ARBA00022967"/>
    </source>
</evidence>
<dbReference type="NCBIfam" id="TIGR01494">
    <property type="entry name" value="ATPase_P-type"/>
    <property type="match status" value="2"/>
</dbReference>
<evidence type="ECO:0000313" key="13">
    <source>
        <dbReference type="EMBL" id="RUR25845.1"/>
    </source>
</evidence>
<evidence type="ECO:0000256" key="6">
    <source>
        <dbReference type="ARBA" id="ARBA00022840"/>
    </source>
</evidence>
<dbReference type="InterPro" id="IPR023299">
    <property type="entry name" value="ATPase_P-typ_cyto_dom_N"/>
</dbReference>
<feature type="transmembrane region" description="Helical" evidence="10">
    <location>
        <begin position="843"/>
        <end position="863"/>
    </location>
</feature>
<dbReference type="Proteomes" id="UP000247152">
    <property type="component" value="Unassembled WGS sequence"/>
</dbReference>
<feature type="domain" description="Cation-transporting P-type ATPase N-terminal" evidence="11">
    <location>
        <begin position="3"/>
        <end position="64"/>
    </location>
</feature>
<dbReference type="GO" id="GO:0015662">
    <property type="term" value="F:P-type ion transporter activity"/>
    <property type="evidence" value="ECO:0007669"/>
    <property type="project" value="UniProtKB-ARBA"/>
</dbReference>
<dbReference type="SFLD" id="SFLDF00027">
    <property type="entry name" value="p-type_atpase"/>
    <property type="match status" value="1"/>
</dbReference>
<dbReference type="PANTHER" id="PTHR43294:SF21">
    <property type="entry name" value="CATION TRANSPORTING ATPASE"/>
    <property type="match status" value="1"/>
</dbReference>
<dbReference type="Proteomes" id="UP000287374">
    <property type="component" value="Unassembled WGS sequence"/>
</dbReference>
<feature type="transmembrane region" description="Helical" evidence="10">
    <location>
        <begin position="44"/>
        <end position="62"/>
    </location>
</feature>
<dbReference type="RefSeq" id="WP_110141138.1">
    <property type="nucleotide sequence ID" value="NZ_QHJG01000001.1"/>
</dbReference>
<evidence type="ECO:0000256" key="1">
    <source>
        <dbReference type="ARBA" id="ARBA00004651"/>
    </source>
</evidence>
<evidence type="ECO:0000256" key="8">
    <source>
        <dbReference type="ARBA" id="ARBA00022989"/>
    </source>
</evidence>